<evidence type="ECO:0000313" key="8">
    <source>
        <dbReference type="Proteomes" id="UP001515480"/>
    </source>
</evidence>
<keyword evidence="6" id="KW-1133">Transmembrane helix</keyword>
<dbReference type="Gene3D" id="3.20.20.80">
    <property type="entry name" value="Glycosidases"/>
    <property type="match status" value="1"/>
</dbReference>
<feature type="region of interest" description="Disordered" evidence="5">
    <location>
        <begin position="150"/>
        <end position="170"/>
    </location>
</feature>
<dbReference type="GO" id="GO:0005975">
    <property type="term" value="P:carbohydrate metabolic process"/>
    <property type="evidence" value="ECO:0007669"/>
    <property type="project" value="InterPro"/>
</dbReference>
<dbReference type="EMBL" id="JBGBPQ010000009">
    <property type="protein sequence ID" value="KAL1519417.1"/>
    <property type="molecule type" value="Genomic_DNA"/>
</dbReference>
<proteinExistence type="inferred from homology"/>
<accession>A0AB34JE33</accession>
<evidence type="ECO:0000256" key="3">
    <source>
        <dbReference type="ARBA" id="ARBA00023295"/>
    </source>
</evidence>
<dbReference type="Pfam" id="PF00232">
    <property type="entry name" value="Glyco_hydro_1"/>
    <property type="match status" value="1"/>
</dbReference>
<evidence type="ECO:0008006" key="9">
    <source>
        <dbReference type="Google" id="ProtNLM"/>
    </source>
</evidence>
<evidence type="ECO:0000256" key="6">
    <source>
        <dbReference type="SAM" id="Phobius"/>
    </source>
</evidence>
<feature type="transmembrane region" description="Helical" evidence="6">
    <location>
        <begin position="203"/>
        <end position="222"/>
    </location>
</feature>
<dbReference type="InterPro" id="IPR001360">
    <property type="entry name" value="Glyco_hydro_1"/>
</dbReference>
<keyword evidence="2" id="KW-0378">Hydrolase</keyword>
<organism evidence="7 8">
    <name type="scientific">Prymnesium parvum</name>
    <name type="common">Toxic golden alga</name>
    <dbReference type="NCBI Taxonomy" id="97485"/>
    <lineage>
        <taxon>Eukaryota</taxon>
        <taxon>Haptista</taxon>
        <taxon>Haptophyta</taxon>
        <taxon>Prymnesiophyceae</taxon>
        <taxon>Prymnesiales</taxon>
        <taxon>Prymnesiaceae</taxon>
        <taxon>Prymnesium</taxon>
    </lineage>
</organism>
<dbReference type="InterPro" id="IPR033132">
    <property type="entry name" value="GH_1_N_CS"/>
</dbReference>
<sequence length="706" mass="79354">MLCRDSPRLTCSQSYQEILEILRSLRSVKDVRLSVKAAFFGVEWAASQDQETFVGVISHWKTKGAVLMVKWEGWAKNRQCPIDSLDKDADGNSLELSLLAYEDGRPPPVFEEHARMTDGPQIGGEANWGEDNADGESRVATLIPYSGFSLKEPDRKKREPPHYTPTTGFSRRGASCGGMIGYVEHDKHLLLHEVQRRRPFSRLGMGSGIFAALILVALVHVGKQHFQYSLAMTSSTTCRNGFPSDFIWGLGAASYQVEGGWNLTNRQLSIWDTFSHESGRILNGDTGDVATDTIHRWQTDISLMKQIGLKHYRFSLSWSRMMSWNGQTMVPNEPGIAWYSAFLNGLLAAGIQAHVTLYHWDLPQALHDHKGGWHTPGNEEMVMEFNKYAALAFDRFGDRVTTWFTFNEPWTFTVSGYSQGNHAPGCAPEQAQGPCVNGDVMPYIVSTNVLNAHARAVATFRKKFAFKGKISITLNCETSIPLTADPADVAAADRAMDFWLGWWLEPILTGQYPQSMRENVGNRLPSFTPQQQKLLVGSIDLIGINHYSTHLVRNVHDGEVGDSFCGWAQDQHVAMSFADDWPRAASSWQRAYAPGIRKLLNWVAQKYKGDILVTENGWSCNSFTAAEAAQDQEQLNYFAEYTEQVRLALVEDGVPVRGYFGWSLEDNFEWADGYTKRFGLFFVDYATKERTPKAAAVWWKETRSTC</sequence>
<comment type="caution">
    <text evidence="7">The sequence shown here is derived from an EMBL/GenBank/DDBJ whole genome shotgun (WGS) entry which is preliminary data.</text>
</comment>
<evidence type="ECO:0000313" key="7">
    <source>
        <dbReference type="EMBL" id="KAL1519417.1"/>
    </source>
</evidence>
<gene>
    <name evidence="7" type="ORF">AB1Y20_022941</name>
</gene>
<dbReference type="PRINTS" id="PR00131">
    <property type="entry name" value="GLHYDRLASE1"/>
</dbReference>
<evidence type="ECO:0000256" key="4">
    <source>
        <dbReference type="RuleBase" id="RU003690"/>
    </source>
</evidence>
<comment type="similarity">
    <text evidence="1 4">Belongs to the glycosyl hydrolase 1 family.</text>
</comment>
<keyword evidence="6" id="KW-0472">Membrane</keyword>
<keyword evidence="6" id="KW-0812">Transmembrane</keyword>
<dbReference type="Proteomes" id="UP001515480">
    <property type="component" value="Unassembled WGS sequence"/>
</dbReference>
<dbReference type="PROSITE" id="PS00653">
    <property type="entry name" value="GLYCOSYL_HYDROL_F1_2"/>
    <property type="match status" value="1"/>
</dbReference>
<dbReference type="FunFam" id="3.20.20.80:FF:000099">
    <property type="entry name" value="Lactase-phlorizin hydrolase, putative"/>
    <property type="match status" value="1"/>
</dbReference>
<evidence type="ECO:0000256" key="1">
    <source>
        <dbReference type="ARBA" id="ARBA00010838"/>
    </source>
</evidence>
<reference evidence="7 8" key="1">
    <citation type="journal article" date="2024" name="Science">
        <title>Giant polyketide synthase enzymes in the biosynthesis of giant marine polyether toxins.</title>
        <authorList>
            <person name="Fallon T.R."/>
            <person name="Shende V.V."/>
            <person name="Wierzbicki I.H."/>
            <person name="Pendleton A.L."/>
            <person name="Watervoot N.F."/>
            <person name="Auber R.P."/>
            <person name="Gonzalez D.J."/>
            <person name="Wisecaver J.H."/>
            <person name="Moore B.S."/>
        </authorList>
    </citation>
    <scope>NUCLEOTIDE SEQUENCE [LARGE SCALE GENOMIC DNA]</scope>
    <source>
        <strain evidence="7 8">12B1</strain>
    </source>
</reference>
<protein>
    <recommendedName>
        <fullName evidence="9">Beta-glucosidase</fullName>
    </recommendedName>
</protein>
<keyword evidence="8" id="KW-1185">Reference proteome</keyword>
<dbReference type="PANTHER" id="PTHR10353:SF36">
    <property type="entry name" value="LP05116P"/>
    <property type="match status" value="1"/>
</dbReference>
<dbReference type="PANTHER" id="PTHR10353">
    <property type="entry name" value="GLYCOSYL HYDROLASE"/>
    <property type="match status" value="1"/>
</dbReference>
<dbReference type="SUPFAM" id="SSF51445">
    <property type="entry name" value="(Trans)glycosidases"/>
    <property type="match status" value="1"/>
</dbReference>
<keyword evidence="3" id="KW-0326">Glycosidase</keyword>
<dbReference type="InterPro" id="IPR017853">
    <property type="entry name" value="GH"/>
</dbReference>
<evidence type="ECO:0000256" key="5">
    <source>
        <dbReference type="SAM" id="MobiDB-lite"/>
    </source>
</evidence>
<evidence type="ECO:0000256" key="2">
    <source>
        <dbReference type="ARBA" id="ARBA00022801"/>
    </source>
</evidence>
<dbReference type="GO" id="GO:0008422">
    <property type="term" value="F:beta-glucosidase activity"/>
    <property type="evidence" value="ECO:0007669"/>
    <property type="project" value="TreeGrafter"/>
</dbReference>
<feature type="compositionally biased region" description="Basic and acidic residues" evidence="5">
    <location>
        <begin position="151"/>
        <end position="161"/>
    </location>
</feature>
<dbReference type="AlphaFoldDB" id="A0AB34JE33"/>
<name>A0AB34JE33_PRYPA</name>